<evidence type="ECO:0000313" key="6">
    <source>
        <dbReference type="Proteomes" id="UP000776276"/>
    </source>
</evidence>
<feature type="chain" id="PRO_5046071986" evidence="2">
    <location>
        <begin position="21"/>
        <end position="198"/>
    </location>
</feature>
<name>A0ABS6BHX0_9SPHN</name>
<dbReference type="InterPro" id="IPR049712">
    <property type="entry name" value="Poly_export"/>
</dbReference>
<comment type="caution">
    <text evidence="5">The sequence shown here is derived from an EMBL/GenBank/DDBJ whole genome shotgun (WGS) entry which is preliminary data.</text>
</comment>
<dbReference type="PANTHER" id="PTHR33619">
    <property type="entry name" value="POLYSACCHARIDE EXPORT PROTEIN GFCE-RELATED"/>
    <property type="match status" value="1"/>
</dbReference>
<dbReference type="EMBL" id="JAHKRT010000002">
    <property type="protein sequence ID" value="MBU3077182.1"/>
    <property type="molecule type" value="Genomic_DNA"/>
</dbReference>
<accession>A0ABS6BHX0</accession>
<reference evidence="5 6" key="1">
    <citation type="submission" date="2021-06" db="EMBL/GenBank/DDBJ databases">
        <title>Sphingomonas sp. XMGL2, whole genome shotgun sequencing project.</title>
        <authorList>
            <person name="Zhao G."/>
            <person name="Shen L."/>
        </authorList>
    </citation>
    <scope>NUCLEOTIDE SEQUENCE [LARGE SCALE GENOMIC DNA]</scope>
    <source>
        <strain evidence="5 6">XMGL2</strain>
    </source>
</reference>
<evidence type="ECO:0000256" key="1">
    <source>
        <dbReference type="ARBA" id="ARBA00022729"/>
    </source>
</evidence>
<dbReference type="Pfam" id="PF10531">
    <property type="entry name" value="SLBB"/>
    <property type="match status" value="1"/>
</dbReference>
<keyword evidence="6" id="KW-1185">Reference proteome</keyword>
<dbReference type="Pfam" id="PF02563">
    <property type="entry name" value="Poly_export"/>
    <property type="match status" value="1"/>
</dbReference>
<evidence type="ECO:0000256" key="2">
    <source>
        <dbReference type="SAM" id="SignalP"/>
    </source>
</evidence>
<organism evidence="5 6">
    <name type="scientific">Sphingomonas quercus</name>
    <dbReference type="NCBI Taxonomy" id="2842451"/>
    <lineage>
        <taxon>Bacteria</taxon>
        <taxon>Pseudomonadati</taxon>
        <taxon>Pseudomonadota</taxon>
        <taxon>Alphaproteobacteria</taxon>
        <taxon>Sphingomonadales</taxon>
        <taxon>Sphingomonadaceae</taxon>
        <taxon>Sphingomonas</taxon>
    </lineage>
</organism>
<dbReference type="InterPro" id="IPR019554">
    <property type="entry name" value="Soluble_ligand-bd"/>
</dbReference>
<feature type="domain" description="Soluble ligand binding" evidence="4">
    <location>
        <begin position="116"/>
        <end position="163"/>
    </location>
</feature>
<dbReference type="InterPro" id="IPR003715">
    <property type="entry name" value="Poly_export_N"/>
</dbReference>
<sequence>MRVAGSCVLALLVAVQPALAQTNATQAPRAAQKLRDYRINPGDELEIYVWGEERLQRSVKVLPDGTFSYPLVGRVEAAGLLPVDIEKAVTAGLRGQYRDQVPQVTVSVRATAGMQFSVAGKVRAQGTFTPTRYVNVLEAIGMAGGPADFADLNNVTILRKQGDRLVSVRVRLNDVLKGNVRDNVDLPQIETGDTVIVP</sequence>
<proteinExistence type="predicted"/>
<protein>
    <submittedName>
        <fullName evidence="5">Polysaccharide biosynthesis/export family protein</fullName>
    </submittedName>
</protein>
<gene>
    <name evidence="5" type="ORF">KOF26_04815</name>
</gene>
<evidence type="ECO:0000259" key="4">
    <source>
        <dbReference type="Pfam" id="PF10531"/>
    </source>
</evidence>
<dbReference type="PANTHER" id="PTHR33619:SF3">
    <property type="entry name" value="POLYSACCHARIDE EXPORT PROTEIN GFCE-RELATED"/>
    <property type="match status" value="1"/>
</dbReference>
<evidence type="ECO:0000259" key="3">
    <source>
        <dbReference type="Pfam" id="PF02563"/>
    </source>
</evidence>
<feature type="signal peptide" evidence="2">
    <location>
        <begin position="1"/>
        <end position="20"/>
    </location>
</feature>
<keyword evidence="1 2" id="KW-0732">Signal</keyword>
<feature type="domain" description="Polysaccharide export protein N-terminal" evidence="3">
    <location>
        <begin position="34"/>
        <end position="108"/>
    </location>
</feature>
<evidence type="ECO:0000313" key="5">
    <source>
        <dbReference type="EMBL" id="MBU3077182.1"/>
    </source>
</evidence>
<dbReference type="Proteomes" id="UP000776276">
    <property type="component" value="Unassembled WGS sequence"/>
</dbReference>